<organism evidence="2 3">
    <name type="scientific">Marilutibacter chinensis</name>
    <dbReference type="NCBI Taxonomy" id="2912247"/>
    <lineage>
        <taxon>Bacteria</taxon>
        <taxon>Pseudomonadati</taxon>
        <taxon>Pseudomonadota</taxon>
        <taxon>Gammaproteobacteria</taxon>
        <taxon>Lysobacterales</taxon>
        <taxon>Lysobacteraceae</taxon>
        <taxon>Marilutibacter</taxon>
    </lineage>
</organism>
<name>A0ABS9HY20_9GAMM</name>
<reference evidence="2 3" key="3">
    <citation type="submission" date="2022-01" db="EMBL/GenBank/DDBJ databases">
        <authorList>
            <person name="Zhou L.Y."/>
        </authorList>
    </citation>
    <scope>NUCLEOTIDE SEQUENCE [LARGE SCALE GENOMIC DNA]</scope>
    <source>
        <strain evidence="2 3">TLK-CK17</strain>
    </source>
</reference>
<dbReference type="EMBL" id="JAKJPO010000022">
    <property type="protein sequence ID" value="MCF7223764.1"/>
    <property type="molecule type" value="Genomic_DNA"/>
</dbReference>
<proteinExistence type="predicted"/>
<dbReference type="Gene3D" id="3.90.550.10">
    <property type="entry name" value="Spore Coat Polysaccharide Biosynthesis Protein SpsA, Chain A"/>
    <property type="match status" value="1"/>
</dbReference>
<accession>A0ABS9HY20</accession>
<evidence type="ECO:0000313" key="2">
    <source>
        <dbReference type="EMBL" id="MCF7223764.1"/>
    </source>
</evidence>
<reference evidence="3" key="2">
    <citation type="submission" date="2022-01" db="EMBL/GenBank/DDBJ databases">
        <title>Lysobacter chinensis sp. nov., a bacterium isolated from cow dung compost.</title>
        <authorList>
            <person name="Zhou L.Y."/>
        </authorList>
    </citation>
    <scope>NUCLEOTIDE SEQUENCE [LARGE SCALE GENOMIC DNA]</scope>
    <source>
        <strain evidence="3">TLK-CK17</strain>
    </source>
</reference>
<reference evidence="2 3" key="1">
    <citation type="submission" date="2022-01" db="EMBL/GenBank/DDBJ databases">
        <title>Lysobacter chinensis sp. nov., a bacterium isolated from cow dung compost.</title>
        <authorList>
            <person name="Liu Y."/>
        </authorList>
    </citation>
    <scope>NUCLEOTIDE SEQUENCE [LARGE SCALE GENOMIC DNA]</scope>
    <source>
        <strain evidence="2 3">TLK-CK17</strain>
    </source>
</reference>
<comment type="caution">
    <text evidence="2">The sequence shown here is derived from an EMBL/GenBank/DDBJ whole genome shotgun (WGS) entry which is preliminary data.</text>
</comment>
<keyword evidence="3" id="KW-1185">Reference proteome</keyword>
<dbReference type="SUPFAM" id="SSF53448">
    <property type="entry name" value="Nucleotide-diphospho-sugar transferases"/>
    <property type="match status" value="1"/>
</dbReference>
<sequence length="403" mass="44677">MTTSSAAPAPDELLSALTSNGIECFWHIEDDVRSLVDAAIVERHAQRSDMLSIFVAPVPPPKDRVRRDPPTRSFIASGAWVRSFPAAVGDRTDACYRVVRHALSGHTDVPEIRIYNGVDAIERDLGYPEVEFIIPHRGSNAHLDVCLSGVCSQSLDCRASVCLDESSDWRPVRAGRRVRLFKAEDPPVGPYAIRQFLSMNSSAEYLAFQDSDDFSLPSRLTELLTARIESGADIVGSHELRLDEIEHAVIPVRFPLDVNAALREVAEHPQLFPTTVALTATVQRIGGFSTIRMFGGDTEYLLRAHFLARIINIDRFVYIRRRREGSLTTAPETALGSPARVELGRIWRKDFEEIKKGRLALEHSSLALRHGPAARIVAADDAERTPSARTTRPRKPATAGPFE</sequence>
<gene>
    <name evidence="2" type="ORF">L3V18_18555</name>
</gene>
<evidence type="ECO:0000313" key="3">
    <source>
        <dbReference type="Proteomes" id="UP001430796"/>
    </source>
</evidence>
<dbReference type="RefSeq" id="WP_237056887.1">
    <property type="nucleotide sequence ID" value="NZ_JAKJPO010000022.1"/>
</dbReference>
<evidence type="ECO:0000256" key="1">
    <source>
        <dbReference type="SAM" id="MobiDB-lite"/>
    </source>
</evidence>
<dbReference type="InterPro" id="IPR029044">
    <property type="entry name" value="Nucleotide-diphossugar_trans"/>
</dbReference>
<evidence type="ECO:0008006" key="4">
    <source>
        <dbReference type="Google" id="ProtNLM"/>
    </source>
</evidence>
<feature type="region of interest" description="Disordered" evidence="1">
    <location>
        <begin position="377"/>
        <end position="403"/>
    </location>
</feature>
<protein>
    <recommendedName>
        <fullName evidence="4">Glycosyl transferase family 2</fullName>
    </recommendedName>
</protein>
<dbReference type="Proteomes" id="UP001430796">
    <property type="component" value="Unassembled WGS sequence"/>
</dbReference>